<dbReference type="Proteomes" id="UP001218629">
    <property type="component" value="Chromosome"/>
</dbReference>
<dbReference type="SUPFAM" id="SSF51735">
    <property type="entry name" value="NAD(P)-binding Rossmann-fold domains"/>
    <property type="match status" value="1"/>
</dbReference>
<dbReference type="InterPro" id="IPR050177">
    <property type="entry name" value="Lipid_A_modif_metabolic_enz"/>
</dbReference>
<accession>A0ABY8A2R6</accession>
<proteinExistence type="predicted"/>
<gene>
    <name evidence="2" type="ORF">MOV08_04355</name>
</gene>
<dbReference type="PANTHER" id="PTHR43245:SF13">
    <property type="entry name" value="UDP-D-APIOSE_UDP-D-XYLOSE SYNTHASE 2"/>
    <property type="match status" value="1"/>
</dbReference>
<evidence type="ECO:0000313" key="3">
    <source>
        <dbReference type="Proteomes" id="UP001218629"/>
    </source>
</evidence>
<dbReference type="Pfam" id="PF01370">
    <property type="entry name" value="Epimerase"/>
    <property type="match status" value="1"/>
</dbReference>
<dbReference type="InterPro" id="IPR001509">
    <property type="entry name" value="Epimerase_deHydtase"/>
</dbReference>
<sequence length="335" mass="35500">MQRICVIGGSRYFGKLLVERLQATTGHQVTVINRGSTGTPAGVEHLVVDRNDEASLIAALGSRTFDVVVDQVCYTPVQAAIAARAFAGRTRRYVMTSTIEVYDPATAALPAVPAGTPVPEENVDPATWLAAMDLPWHDEAYLEAHYAEGKRQAEAVLTRAGSFAFASVRSAHVLGGGAREFTGRLAHFVEHICQGEEITVHENALPTVFIHHEELADLLLWAATATDFTGPVNACSDGLLGVRDLAAIVAAQAGREPVYRVVAAGETASPFSYDRHYAMSNTRAKELGFAFSRAIDWLPGAVDETLTASATLAASTILAVSTTPATSAIQAAPAT</sequence>
<organism evidence="2 3">
    <name type="scientific">Streptomyces yunnanensis</name>
    <dbReference type="NCBI Taxonomy" id="156453"/>
    <lineage>
        <taxon>Bacteria</taxon>
        <taxon>Bacillati</taxon>
        <taxon>Actinomycetota</taxon>
        <taxon>Actinomycetes</taxon>
        <taxon>Kitasatosporales</taxon>
        <taxon>Streptomycetaceae</taxon>
        <taxon>Streptomyces</taxon>
    </lineage>
</organism>
<keyword evidence="3" id="KW-1185">Reference proteome</keyword>
<reference evidence="2 3" key="1">
    <citation type="submission" date="2022-03" db="EMBL/GenBank/DDBJ databases">
        <title>Streptomyces yunnanensis P86,complete genome.</title>
        <authorList>
            <person name="Chen S."/>
            <person name="Zhang Q."/>
        </authorList>
    </citation>
    <scope>NUCLEOTIDE SEQUENCE [LARGE SCALE GENOMIC DNA]</scope>
    <source>
        <strain evidence="2 3">P86</strain>
    </source>
</reference>
<evidence type="ECO:0000313" key="2">
    <source>
        <dbReference type="EMBL" id="WEB38601.1"/>
    </source>
</evidence>
<dbReference type="PANTHER" id="PTHR43245">
    <property type="entry name" value="BIFUNCTIONAL POLYMYXIN RESISTANCE PROTEIN ARNA"/>
    <property type="match status" value="1"/>
</dbReference>
<dbReference type="Gene3D" id="3.40.50.720">
    <property type="entry name" value="NAD(P)-binding Rossmann-like Domain"/>
    <property type="match status" value="1"/>
</dbReference>
<protein>
    <submittedName>
        <fullName evidence="2">NAD-dependent epimerase/dehydratase family protein</fullName>
    </submittedName>
</protein>
<evidence type="ECO:0000259" key="1">
    <source>
        <dbReference type="Pfam" id="PF01370"/>
    </source>
</evidence>
<dbReference type="InterPro" id="IPR036291">
    <property type="entry name" value="NAD(P)-bd_dom_sf"/>
</dbReference>
<dbReference type="EMBL" id="CP095749">
    <property type="protein sequence ID" value="WEB38601.1"/>
    <property type="molecule type" value="Genomic_DNA"/>
</dbReference>
<name>A0ABY8A2R6_9ACTN</name>
<dbReference type="RefSeq" id="WP_275306343.1">
    <property type="nucleotide sequence ID" value="NZ_CP095749.1"/>
</dbReference>
<feature type="domain" description="NAD-dependent epimerase/dehydratase" evidence="1">
    <location>
        <begin position="4"/>
        <end position="227"/>
    </location>
</feature>